<accession>A0ABR1DBZ8</accession>
<proteinExistence type="predicted"/>
<name>A0ABR1DBZ8_NECAM</name>
<sequence>MENGEKVEKWKKMENEMEKSKFPVVFTNYDRSEAEVSRDSILVLVDRLTPTAGEQHFTLISGQKAAGSLNPPGHTTRSRWDTVFSRRTGFLRAETDLSTSIHYFYYRINRE</sequence>
<comment type="caution">
    <text evidence="1">The sequence shown here is derived from an EMBL/GenBank/DDBJ whole genome shotgun (WGS) entry which is preliminary data.</text>
</comment>
<dbReference type="Proteomes" id="UP001303046">
    <property type="component" value="Unassembled WGS sequence"/>
</dbReference>
<gene>
    <name evidence="1" type="primary">Necator_chrIV.g13591</name>
    <name evidence="1" type="ORF">RB195_000300</name>
</gene>
<reference evidence="1 2" key="1">
    <citation type="submission" date="2023-08" db="EMBL/GenBank/DDBJ databases">
        <title>A Necator americanus chromosomal reference genome.</title>
        <authorList>
            <person name="Ilik V."/>
            <person name="Petrzelkova K.J."/>
            <person name="Pardy F."/>
            <person name="Fuh T."/>
            <person name="Niatou-Singa F.S."/>
            <person name="Gouil Q."/>
            <person name="Baker L."/>
            <person name="Ritchie M.E."/>
            <person name="Jex A.R."/>
            <person name="Gazzola D."/>
            <person name="Li H."/>
            <person name="Toshio Fujiwara R."/>
            <person name="Zhan B."/>
            <person name="Aroian R.V."/>
            <person name="Pafco B."/>
            <person name="Schwarz E.M."/>
        </authorList>
    </citation>
    <scope>NUCLEOTIDE SEQUENCE [LARGE SCALE GENOMIC DNA]</scope>
    <source>
        <strain evidence="1 2">Aroian</strain>
        <tissue evidence="1">Whole animal</tissue>
    </source>
</reference>
<keyword evidence="2" id="KW-1185">Reference proteome</keyword>
<evidence type="ECO:0000313" key="2">
    <source>
        <dbReference type="Proteomes" id="UP001303046"/>
    </source>
</evidence>
<organism evidence="1 2">
    <name type="scientific">Necator americanus</name>
    <name type="common">Human hookworm</name>
    <dbReference type="NCBI Taxonomy" id="51031"/>
    <lineage>
        <taxon>Eukaryota</taxon>
        <taxon>Metazoa</taxon>
        <taxon>Ecdysozoa</taxon>
        <taxon>Nematoda</taxon>
        <taxon>Chromadorea</taxon>
        <taxon>Rhabditida</taxon>
        <taxon>Rhabditina</taxon>
        <taxon>Rhabditomorpha</taxon>
        <taxon>Strongyloidea</taxon>
        <taxon>Ancylostomatidae</taxon>
        <taxon>Bunostominae</taxon>
        <taxon>Necator</taxon>
    </lineage>
</organism>
<evidence type="ECO:0000313" key="1">
    <source>
        <dbReference type="EMBL" id="KAK6746966.1"/>
    </source>
</evidence>
<protein>
    <submittedName>
        <fullName evidence="1">Uncharacterized protein</fullName>
    </submittedName>
</protein>
<dbReference type="EMBL" id="JAVFWL010000004">
    <property type="protein sequence ID" value="KAK6746966.1"/>
    <property type="molecule type" value="Genomic_DNA"/>
</dbReference>